<feature type="signal peptide" evidence="1">
    <location>
        <begin position="1"/>
        <end position="24"/>
    </location>
</feature>
<dbReference type="Proteomes" id="UP000276215">
    <property type="component" value="Unassembled WGS sequence"/>
</dbReference>
<proteinExistence type="predicted"/>
<keyword evidence="3" id="KW-1185">Reference proteome</keyword>
<sequence>MLVWLVIGFEVLVFIEIWAPTTRGIRAGVILSTDGLNGSIFCAYVNEANGCPFRGGFVRAQVYTLLHLTVFLIP</sequence>
<gene>
    <name evidence="2" type="ORF">L873DRAFT_1799483</name>
</gene>
<name>A0A3N4K1X6_9PEZI</name>
<evidence type="ECO:0008006" key="4">
    <source>
        <dbReference type="Google" id="ProtNLM"/>
    </source>
</evidence>
<protein>
    <recommendedName>
        <fullName evidence="4">Secreted protein</fullName>
    </recommendedName>
</protein>
<evidence type="ECO:0000313" key="2">
    <source>
        <dbReference type="EMBL" id="RPB04554.1"/>
    </source>
</evidence>
<reference evidence="2 3" key="1">
    <citation type="journal article" date="2018" name="Nat. Ecol. Evol.">
        <title>Pezizomycetes genomes reveal the molecular basis of ectomycorrhizal truffle lifestyle.</title>
        <authorList>
            <person name="Murat C."/>
            <person name="Payen T."/>
            <person name="Noel B."/>
            <person name="Kuo A."/>
            <person name="Morin E."/>
            <person name="Chen J."/>
            <person name="Kohler A."/>
            <person name="Krizsan K."/>
            <person name="Balestrini R."/>
            <person name="Da Silva C."/>
            <person name="Montanini B."/>
            <person name="Hainaut M."/>
            <person name="Levati E."/>
            <person name="Barry K.W."/>
            <person name="Belfiori B."/>
            <person name="Cichocki N."/>
            <person name="Clum A."/>
            <person name="Dockter R.B."/>
            <person name="Fauchery L."/>
            <person name="Guy J."/>
            <person name="Iotti M."/>
            <person name="Le Tacon F."/>
            <person name="Lindquist E.A."/>
            <person name="Lipzen A."/>
            <person name="Malagnac F."/>
            <person name="Mello A."/>
            <person name="Molinier V."/>
            <person name="Miyauchi S."/>
            <person name="Poulain J."/>
            <person name="Riccioni C."/>
            <person name="Rubini A."/>
            <person name="Sitrit Y."/>
            <person name="Splivallo R."/>
            <person name="Traeger S."/>
            <person name="Wang M."/>
            <person name="Zifcakova L."/>
            <person name="Wipf D."/>
            <person name="Zambonelli A."/>
            <person name="Paolocci F."/>
            <person name="Nowrousian M."/>
            <person name="Ottonello S."/>
            <person name="Baldrian P."/>
            <person name="Spatafora J.W."/>
            <person name="Henrissat B."/>
            <person name="Nagy L.G."/>
            <person name="Aury J.M."/>
            <person name="Wincker P."/>
            <person name="Grigoriev I.V."/>
            <person name="Bonfante P."/>
            <person name="Martin F.M."/>
        </authorList>
    </citation>
    <scope>NUCLEOTIDE SEQUENCE [LARGE SCALE GENOMIC DNA]</scope>
    <source>
        <strain evidence="2 3">120613-1</strain>
    </source>
</reference>
<keyword evidence="1" id="KW-0732">Signal</keyword>
<dbReference type="AlphaFoldDB" id="A0A3N4K1X6"/>
<feature type="chain" id="PRO_5018141141" description="Secreted protein" evidence="1">
    <location>
        <begin position="25"/>
        <end position="74"/>
    </location>
</feature>
<accession>A0A3N4K1X6</accession>
<evidence type="ECO:0000256" key="1">
    <source>
        <dbReference type="SAM" id="SignalP"/>
    </source>
</evidence>
<organism evidence="2 3">
    <name type="scientific">Choiromyces venosus 120613-1</name>
    <dbReference type="NCBI Taxonomy" id="1336337"/>
    <lineage>
        <taxon>Eukaryota</taxon>
        <taxon>Fungi</taxon>
        <taxon>Dikarya</taxon>
        <taxon>Ascomycota</taxon>
        <taxon>Pezizomycotina</taxon>
        <taxon>Pezizomycetes</taxon>
        <taxon>Pezizales</taxon>
        <taxon>Tuberaceae</taxon>
        <taxon>Choiromyces</taxon>
    </lineage>
</organism>
<evidence type="ECO:0000313" key="3">
    <source>
        <dbReference type="Proteomes" id="UP000276215"/>
    </source>
</evidence>
<dbReference type="EMBL" id="ML120358">
    <property type="protein sequence ID" value="RPB04554.1"/>
    <property type="molecule type" value="Genomic_DNA"/>
</dbReference>